<dbReference type="Pfam" id="PF05661">
    <property type="entry name" value="DUF808"/>
    <property type="match status" value="1"/>
</dbReference>
<evidence type="ECO:0000313" key="2">
    <source>
        <dbReference type="Proteomes" id="UP000249799"/>
    </source>
</evidence>
<dbReference type="KEGG" id="bsed:DN745_18975"/>
<dbReference type="RefSeq" id="WP_111337430.1">
    <property type="nucleotide sequence ID" value="NZ_CP030032.1"/>
</dbReference>
<organism evidence="1 2">
    <name type="scientific">Bradymonas sediminis</name>
    <dbReference type="NCBI Taxonomy" id="1548548"/>
    <lineage>
        <taxon>Bacteria</taxon>
        <taxon>Deltaproteobacteria</taxon>
        <taxon>Bradymonadales</taxon>
        <taxon>Bradymonadaceae</taxon>
        <taxon>Bradymonas</taxon>
    </lineage>
</organism>
<gene>
    <name evidence="1" type="ORF">DN745_18975</name>
</gene>
<dbReference type="AlphaFoldDB" id="A0A2Z4FQQ2"/>
<dbReference type="PANTHER" id="PTHR30503:SF3">
    <property type="entry name" value="INNER MEMBRANE PROTEIN YEDI"/>
    <property type="match status" value="1"/>
</dbReference>
<dbReference type="EMBL" id="CP030032">
    <property type="protein sequence ID" value="AWV91293.1"/>
    <property type="molecule type" value="Genomic_DNA"/>
</dbReference>
<sequence length="325" mass="34284">MAGFSFFALLDDVATLLDDISVMTRVAVKQTAGVLGDDLALNAEQVTGMGQEREWPVVWAVCKGAALNKVILVPAALLISAFLPQIIPVLLLIGGTFLCYEGFHKVYHYFFKKKHKDAKPAGEFDPKQAAKVLPPVDMVAYEKERVKGAIRTDFILSAEIVVLTLGVVSTQSLPVQLGVLAAISAVATGAVYGLVAGIVKIDNVGLYLTQRKGDGVMTRILHAIGRGMLRAAPWVMKSLSVIGTIAMFLVGGGLYAHNIHAIGDLLNAWAAATGPLSTVVGILLPGVFGLLVGAVVNVVIALASPLLPKRKKPLPEISTEASTEG</sequence>
<dbReference type="OrthoDB" id="9814178at2"/>
<dbReference type="PIRSF" id="PIRSF016660">
    <property type="entry name" value="YedI"/>
    <property type="match status" value="1"/>
</dbReference>
<accession>A0A2Z4FQQ2</accession>
<name>A0A2Z4FQQ2_9DELT</name>
<dbReference type="PANTHER" id="PTHR30503">
    <property type="entry name" value="INNER MEMBRANE PROTEIN YEDI"/>
    <property type="match status" value="1"/>
</dbReference>
<keyword evidence="2" id="KW-1185">Reference proteome</keyword>
<evidence type="ECO:0000313" key="1">
    <source>
        <dbReference type="EMBL" id="AWV91293.1"/>
    </source>
</evidence>
<proteinExistence type="predicted"/>
<dbReference type="Proteomes" id="UP000249799">
    <property type="component" value="Chromosome"/>
</dbReference>
<reference evidence="1 2" key="1">
    <citation type="submission" date="2018-06" db="EMBL/GenBank/DDBJ databases">
        <title>Lujinxingia sediminis gen. nov. sp. nov., a new facultative anaerobic member of the class Deltaproteobacteria, and proposal of Lujinxingaceae fam. nov.</title>
        <authorList>
            <person name="Guo L.-Y."/>
            <person name="Li C.-M."/>
            <person name="Wang S."/>
            <person name="Du Z.-J."/>
        </authorList>
    </citation>
    <scope>NUCLEOTIDE SEQUENCE [LARGE SCALE GENOMIC DNA]</scope>
    <source>
        <strain evidence="1 2">FA350</strain>
    </source>
</reference>
<dbReference type="InterPro" id="IPR008526">
    <property type="entry name" value="YedI"/>
</dbReference>
<protein>
    <submittedName>
        <fullName evidence="1">DUF808 domain-containing protein</fullName>
    </submittedName>
</protein>
<dbReference type="GO" id="GO:0005886">
    <property type="term" value="C:plasma membrane"/>
    <property type="evidence" value="ECO:0007669"/>
    <property type="project" value="TreeGrafter"/>
</dbReference>